<dbReference type="OrthoDB" id="9948771at2"/>
<accession>K4LY96</accession>
<dbReference type="RefSeq" id="WP_015051768.1">
    <property type="nucleotide sequence ID" value="NC_018870.1"/>
</dbReference>
<dbReference type="EMBL" id="CP003732">
    <property type="protein sequence ID" value="AFV12909.1"/>
    <property type="molecule type" value="Genomic_DNA"/>
</dbReference>
<dbReference type="GO" id="GO:0005886">
    <property type="term" value="C:plasma membrane"/>
    <property type="evidence" value="ECO:0007669"/>
    <property type="project" value="UniProtKB-SubCell"/>
</dbReference>
<keyword evidence="3 6" id="KW-0812">Transmembrane</keyword>
<dbReference type="STRING" id="1089553.Tph_c27440"/>
<keyword evidence="2" id="KW-1003">Cell membrane</keyword>
<dbReference type="KEGG" id="tpz:Tph_c27440"/>
<name>K4LY96_THEPS</name>
<dbReference type="Pfam" id="PF03899">
    <property type="entry name" value="ATP-synt_I"/>
    <property type="match status" value="1"/>
</dbReference>
<sequence>MNYQSLLLGLLWGAAVSIGNHFYLQWTIKKNQDRPPDQGMLAVTNCYLTRYFINILAMFLVYRDMWMLVGTAVGLTVMKNVTIVREYIAARKRPFKKKPQ</sequence>
<dbReference type="InterPro" id="IPR005598">
    <property type="entry name" value="ATP_synth_I"/>
</dbReference>
<evidence type="ECO:0000256" key="4">
    <source>
        <dbReference type="ARBA" id="ARBA00022989"/>
    </source>
</evidence>
<dbReference type="Proteomes" id="UP000000467">
    <property type="component" value="Chromosome"/>
</dbReference>
<organism evidence="7 8">
    <name type="scientific">Thermacetogenium phaeum (strain ATCC BAA-254 / DSM 26808 / PB)</name>
    <dbReference type="NCBI Taxonomy" id="1089553"/>
    <lineage>
        <taxon>Bacteria</taxon>
        <taxon>Bacillati</taxon>
        <taxon>Bacillota</taxon>
        <taxon>Clostridia</taxon>
        <taxon>Thermoanaerobacterales</taxon>
        <taxon>Thermoanaerobacteraceae</taxon>
        <taxon>Thermacetogenium</taxon>
    </lineage>
</organism>
<evidence type="ECO:0000313" key="8">
    <source>
        <dbReference type="Proteomes" id="UP000000467"/>
    </source>
</evidence>
<keyword evidence="8" id="KW-1185">Reference proteome</keyword>
<evidence type="ECO:0000256" key="5">
    <source>
        <dbReference type="ARBA" id="ARBA00023136"/>
    </source>
</evidence>
<evidence type="ECO:0008006" key="9">
    <source>
        <dbReference type="Google" id="ProtNLM"/>
    </source>
</evidence>
<feature type="transmembrane region" description="Helical" evidence="6">
    <location>
        <begin position="68"/>
        <end position="88"/>
    </location>
</feature>
<proteinExistence type="predicted"/>
<keyword evidence="5 6" id="KW-0472">Membrane</keyword>
<evidence type="ECO:0000256" key="2">
    <source>
        <dbReference type="ARBA" id="ARBA00022475"/>
    </source>
</evidence>
<comment type="subcellular location">
    <subcellularLocation>
        <location evidence="1">Cell membrane</location>
        <topology evidence="1">Multi-pass membrane protein</topology>
    </subcellularLocation>
</comment>
<feature type="transmembrane region" description="Helical" evidence="6">
    <location>
        <begin position="6"/>
        <end position="28"/>
    </location>
</feature>
<evidence type="ECO:0000256" key="1">
    <source>
        <dbReference type="ARBA" id="ARBA00004651"/>
    </source>
</evidence>
<evidence type="ECO:0000256" key="6">
    <source>
        <dbReference type="SAM" id="Phobius"/>
    </source>
</evidence>
<gene>
    <name evidence="7" type="ordered locus">Tph_c27440</name>
</gene>
<reference evidence="7 8" key="1">
    <citation type="journal article" date="2012" name="BMC Genomics">
        <title>Genome-guided analysis of physiological and morphological traits of the fermentative acetate oxidizer Thermacetogenium phaeum.</title>
        <authorList>
            <person name="Oehler D."/>
            <person name="Poehlein A."/>
            <person name="Leimbach A."/>
            <person name="Muller N."/>
            <person name="Daniel R."/>
            <person name="Gottschalk G."/>
            <person name="Schink B."/>
        </authorList>
    </citation>
    <scope>NUCLEOTIDE SEQUENCE [LARGE SCALE GENOMIC DNA]</scope>
    <source>
        <strain evidence="8">ATCC BAA-254 / DSM 26808 / PB</strain>
    </source>
</reference>
<dbReference type="AlphaFoldDB" id="K4LY96"/>
<evidence type="ECO:0000313" key="7">
    <source>
        <dbReference type="EMBL" id="AFV12909.1"/>
    </source>
</evidence>
<keyword evidence="4 6" id="KW-1133">Transmembrane helix</keyword>
<protein>
    <recommendedName>
        <fullName evidence="9">ATP synthase subunit I</fullName>
    </recommendedName>
</protein>
<dbReference type="eggNOG" id="ENOG502ZF02">
    <property type="taxonomic scope" value="Bacteria"/>
</dbReference>
<dbReference type="HOGENOM" id="CLU_2304720_0_0_9"/>
<feature type="transmembrane region" description="Helical" evidence="6">
    <location>
        <begin position="40"/>
        <end position="62"/>
    </location>
</feature>
<evidence type="ECO:0000256" key="3">
    <source>
        <dbReference type="ARBA" id="ARBA00022692"/>
    </source>
</evidence>